<evidence type="ECO:0000313" key="2">
    <source>
        <dbReference type="Proteomes" id="UP000000639"/>
    </source>
</evidence>
<gene>
    <name evidence="1" type="ordered locus">Ping_3590</name>
</gene>
<dbReference type="Proteomes" id="UP000000639">
    <property type="component" value="Chromosome"/>
</dbReference>
<name>A1T0K8_PSYIN</name>
<keyword evidence="2" id="KW-1185">Reference proteome</keyword>
<dbReference type="EMBL" id="CP000510">
    <property type="protein sequence ID" value="ABM05273.1"/>
    <property type="molecule type" value="Genomic_DNA"/>
</dbReference>
<reference evidence="1 2" key="1">
    <citation type="submission" date="2007-01" db="EMBL/GenBank/DDBJ databases">
        <title>Complete sequence of Psychromonas ingrahamii 37.</title>
        <authorList>
            <consortium name="US DOE Joint Genome Institute"/>
            <person name="Copeland A."/>
            <person name="Lucas S."/>
            <person name="Lapidus A."/>
            <person name="Barry K."/>
            <person name="Detter J.C."/>
            <person name="Glavina del Rio T."/>
            <person name="Hammon N."/>
            <person name="Israni S."/>
            <person name="Dalin E."/>
            <person name="Tice H."/>
            <person name="Pitluck S."/>
            <person name="Thompson L.S."/>
            <person name="Brettin T."/>
            <person name="Bruce D."/>
            <person name="Han C."/>
            <person name="Tapia R."/>
            <person name="Schmutz J."/>
            <person name="Larimer F."/>
            <person name="Land M."/>
            <person name="Hauser L."/>
            <person name="Kyrpides N."/>
            <person name="Ivanova N."/>
            <person name="Staley J."/>
            <person name="Richardson P."/>
        </authorList>
    </citation>
    <scope>NUCLEOTIDE SEQUENCE [LARGE SCALE GENOMIC DNA]</scope>
    <source>
        <strain evidence="1 2">37</strain>
    </source>
</reference>
<dbReference type="STRING" id="357804.Ping_3590"/>
<sequence>MSGRNLVKNDIYQTIKVIEKHKEHSLLSSVASARQSVEQINSSIESINSILNTPANNDQLHKIISQNNNDYKNLISHVSSNLQKEYINHNNELSRREFHLSRQAARSKLVELFIDQKQQALRKKKAERDQSRLADLISITRKKSIFT</sequence>
<organism evidence="1 2">
    <name type="scientific">Psychromonas ingrahamii (strain DSM 17664 / CCUG 51855 / 37)</name>
    <dbReference type="NCBI Taxonomy" id="357804"/>
    <lineage>
        <taxon>Bacteria</taxon>
        <taxon>Pseudomonadati</taxon>
        <taxon>Pseudomonadota</taxon>
        <taxon>Gammaproteobacteria</taxon>
        <taxon>Alteromonadales</taxon>
        <taxon>Psychromonadaceae</taxon>
        <taxon>Psychromonas</taxon>
    </lineage>
</organism>
<dbReference type="KEGG" id="pin:Ping_3590"/>
<proteinExistence type="predicted"/>
<evidence type="ECO:0008006" key="3">
    <source>
        <dbReference type="Google" id="ProtNLM"/>
    </source>
</evidence>
<accession>A1T0K8</accession>
<dbReference type="AlphaFoldDB" id="A1T0K8"/>
<evidence type="ECO:0000313" key="1">
    <source>
        <dbReference type="EMBL" id="ABM05273.1"/>
    </source>
</evidence>
<dbReference type="HOGENOM" id="CLU_1766480_0_0_6"/>
<protein>
    <recommendedName>
        <fullName evidence="3">Flagellar FliJ protein</fullName>
    </recommendedName>
</protein>